<evidence type="ECO:0000259" key="1">
    <source>
        <dbReference type="PROSITE" id="PS51340"/>
    </source>
</evidence>
<evidence type="ECO:0000313" key="2">
    <source>
        <dbReference type="EMBL" id="GER93198.1"/>
    </source>
</evidence>
<dbReference type="PANTHER" id="PTHR36930">
    <property type="entry name" value="METAL-SULFUR CLUSTER BIOSYNTHESIS PROTEINS YUAD-RELATED"/>
    <property type="match status" value="1"/>
</dbReference>
<comment type="caution">
    <text evidence="2">The sequence shown here is derived from an EMBL/GenBank/DDBJ whole genome shotgun (WGS) entry which is preliminary data.</text>
</comment>
<proteinExistence type="predicted"/>
<dbReference type="GO" id="GO:0003824">
    <property type="term" value="F:catalytic activity"/>
    <property type="evidence" value="ECO:0007669"/>
    <property type="project" value="InterPro"/>
</dbReference>
<reference evidence="2" key="1">
    <citation type="submission" date="2019-10" db="EMBL/GenBank/DDBJ databases">
        <title>Metagenomic sequencing of thiosulfate-disproportionating enrichment culture.</title>
        <authorList>
            <person name="Umezawa K."/>
            <person name="Kojima H."/>
            <person name="Fukui M."/>
        </authorList>
    </citation>
    <scope>NUCLEOTIDE SEQUENCE</scope>
    <source>
        <strain evidence="2">45J</strain>
    </source>
</reference>
<organism evidence="2">
    <name type="scientific">hot springs metagenome</name>
    <dbReference type="NCBI Taxonomy" id="433727"/>
    <lineage>
        <taxon>unclassified sequences</taxon>
        <taxon>metagenomes</taxon>
        <taxon>ecological metagenomes</taxon>
    </lineage>
</organism>
<dbReference type="InterPro" id="IPR005302">
    <property type="entry name" value="MoCF_Sase_C"/>
</dbReference>
<dbReference type="AlphaFoldDB" id="A0A5J4KUC0"/>
<dbReference type="SUPFAM" id="SSF50800">
    <property type="entry name" value="PK beta-barrel domain-like"/>
    <property type="match status" value="1"/>
</dbReference>
<sequence length="154" mass="16848">MTGKIVSINTSEKKGIRKKPVNAVTIKENSGIDGDAHASDKWHRQVSLLAIESIKKMQEIGLDVKPGDFAENITTEGIDLLALPIGTRMRLGKDVIAEVSQIGKECHTRCAIYYQAGDCVMPKEGIFVKVLKGGEVKVGDEISVMFKKSAEEYL</sequence>
<dbReference type="GO" id="GO:0030151">
    <property type="term" value="F:molybdenum ion binding"/>
    <property type="evidence" value="ECO:0007669"/>
    <property type="project" value="InterPro"/>
</dbReference>
<name>A0A5J4KUC0_9ZZZZ</name>
<gene>
    <name evidence="2" type="ORF">A45J_0934</name>
</gene>
<dbReference type="PANTHER" id="PTHR36930:SF1">
    <property type="entry name" value="MOSC DOMAIN-CONTAINING PROTEIN"/>
    <property type="match status" value="1"/>
</dbReference>
<dbReference type="Gene3D" id="2.40.33.20">
    <property type="entry name" value="PK beta-barrel domain-like"/>
    <property type="match status" value="1"/>
</dbReference>
<dbReference type="EMBL" id="BLAB01000001">
    <property type="protein sequence ID" value="GER93198.1"/>
    <property type="molecule type" value="Genomic_DNA"/>
</dbReference>
<dbReference type="GO" id="GO:0030170">
    <property type="term" value="F:pyridoxal phosphate binding"/>
    <property type="evidence" value="ECO:0007669"/>
    <property type="project" value="InterPro"/>
</dbReference>
<feature type="domain" description="MOSC" evidence="1">
    <location>
        <begin position="19"/>
        <end position="145"/>
    </location>
</feature>
<dbReference type="PROSITE" id="PS51340">
    <property type="entry name" value="MOSC"/>
    <property type="match status" value="1"/>
</dbReference>
<dbReference type="InterPro" id="IPR011037">
    <property type="entry name" value="Pyrv_Knase-like_insert_dom_sf"/>
</dbReference>
<protein>
    <submittedName>
        <fullName evidence="2">MOSC domain-containing protein</fullName>
    </submittedName>
</protein>
<accession>A0A5J4KUC0</accession>
<dbReference type="InterPro" id="IPR052716">
    <property type="entry name" value="MOSC_domain"/>
</dbReference>
<dbReference type="Pfam" id="PF03473">
    <property type="entry name" value="MOSC"/>
    <property type="match status" value="1"/>
</dbReference>